<gene>
    <name evidence="1" type="ORF">WNY58_06150</name>
</gene>
<reference evidence="1 2" key="1">
    <citation type="submission" date="2024-03" db="EMBL/GenBank/DDBJ databases">
        <title>Community enrichment and isolation of bacterial strains for fucoidan degradation.</title>
        <authorList>
            <person name="Sichert A."/>
        </authorList>
    </citation>
    <scope>NUCLEOTIDE SEQUENCE [LARGE SCALE GENOMIC DNA]</scope>
    <source>
        <strain evidence="1 2">AS76</strain>
    </source>
</reference>
<sequence>MKYLVKEGYIRFENLPQKSAKGQPLNPPDILIENSLQNLKYTLTAKGFAQLNKPIIYGPDKGESLYKKISAYIGNKAVDATLPSVAAMAASIFSG</sequence>
<dbReference type="Proteomes" id="UP001449225">
    <property type="component" value="Unassembled WGS sequence"/>
</dbReference>
<protein>
    <submittedName>
        <fullName evidence="1">Uncharacterized protein</fullName>
    </submittedName>
</protein>
<name>A0ABU9TRW1_9GAMM</name>
<evidence type="ECO:0000313" key="2">
    <source>
        <dbReference type="Proteomes" id="UP001449225"/>
    </source>
</evidence>
<dbReference type="EMBL" id="JBBMRA010000004">
    <property type="protein sequence ID" value="MEM5535969.1"/>
    <property type="molecule type" value="Genomic_DNA"/>
</dbReference>
<accession>A0ABU9TRW1</accession>
<comment type="caution">
    <text evidence="1">The sequence shown here is derived from an EMBL/GenBank/DDBJ whole genome shotgun (WGS) entry which is preliminary data.</text>
</comment>
<keyword evidence="2" id="KW-1185">Reference proteome</keyword>
<organism evidence="1 2">
    <name type="scientific">Neptuniibacter pectenicola</name>
    <dbReference type="NCBI Taxonomy" id="1806669"/>
    <lineage>
        <taxon>Bacteria</taxon>
        <taxon>Pseudomonadati</taxon>
        <taxon>Pseudomonadota</taxon>
        <taxon>Gammaproteobacteria</taxon>
        <taxon>Oceanospirillales</taxon>
        <taxon>Oceanospirillaceae</taxon>
        <taxon>Neptuniibacter</taxon>
    </lineage>
</organism>
<evidence type="ECO:0000313" key="1">
    <source>
        <dbReference type="EMBL" id="MEM5535969.1"/>
    </source>
</evidence>
<dbReference type="RefSeq" id="WP_342854027.1">
    <property type="nucleotide sequence ID" value="NZ_JBBMRA010000004.1"/>
</dbReference>
<proteinExistence type="predicted"/>